<organism evidence="1 2">
    <name type="scientific">Nanoarchaeum equitans (strain Kin4-M)</name>
    <dbReference type="NCBI Taxonomy" id="228908"/>
    <lineage>
        <taxon>Archaea</taxon>
        <taxon>Nanobdellota</taxon>
        <taxon>Candidatus Nanoarchaeia</taxon>
        <taxon>Nanoarchaeales</taxon>
        <taxon>Nanoarchaeaceae</taxon>
        <taxon>Nanoarchaeum</taxon>
    </lineage>
</organism>
<dbReference type="Proteomes" id="UP000000578">
    <property type="component" value="Chromosome"/>
</dbReference>
<dbReference type="KEGG" id="neq:NEQ518"/>
<evidence type="ECO:0000313" key="1">
    <source>
        <dbReference type="EMBL" id="AAR39358.1"/>
    </source>
</evidence>
<proteinExistence type="predicted"/>
<sequence length="261" mass="30342">MQDIKAFRDDFLLIPLIRGVFRDPTKWRIVIKNDTPKCFKGIPVCTNIPSYVKRRALTDIDILFYINDIAFEKKNLLQGYKKIVYEEADVNTKESQLNELINTAAITIMKQLFTQALTTIYGKLYPKKLYIDVLGGKPKNEVYWGVIIPPNYLLISARFARSKIWLSGLSYSLPFNASSIINAFLEFSRTRKLGASFYNTYPTYTKHIEILNIPPNEESIKNLAISLTYAEHSGWDIDTYWEVFNYLRESLEDFLRYGVEN</sequence>
<dbReference type="HOGENOM" id="CLU_1064026_0_0_2"/>
<dbReference type="STRING" id="228908.NEQ518"/>
<keyword evidence="2" id="KW-1185">Reference proteome</keyword>
<dbReference type="BioCyc" id="NEQU228908:GJB6-549-MONOMER"/>
<accession>Q74MX0</accession>
<protein>
    <submittedName>
        <fullName evidence="1">NEQ518</fullName>
    </submittedName>
</protein>
<name>Q74MX0_NANEQ</name>
<evidence type="ECO:0000313" key="2">
    <source>
        <dbReference type="Proteomes" id="UP000000578"/>
    </source>
</evidence>
<gene>
    <name evidence="1" type="ordered locus">NEQ518</name>
</gene>
<dbReference type="EMBL" id="AE017199">
    <property type="protein sequence ID" value="AAR39358.1"/>
    <property type="molecule type" value="Genomic_DNA"/>
</dbReference>
<reference evidence="1 2" key="1">
    <citation type="journal article" date="2003" name="Proc. Natl. Acad. Sci. U.S.A.">
        <title>The genome of Nanoarchaeum equitans: insights into early archaeal evolution and derived parasitism.</title>
        <authorList>
            <person name="Waters E."/>
            <person name="Hohn M.J."/>
            <person name="Ahel I."/>
            <person name="Graham D.E."/>
            <person name="Adams M.D."/>
            <person name="Barnstead M."/>
            <person name="Beeson K.Y."/>
            <person name="Bibbs L."/>
            <person name="Bolanos R."/>
            <person name="Keller M."/>
            <person name="Kretz K."/>
            <person name="Lin X."/>
            <person name="Mathur E."/>
            <person name="Ni J."/>
            <person name="Podar M."/>
            <person name="Richardson T."/>
            <person name="Sutton G.G."/>
            <person name="Simon M."/>
            <person name="Soll D."/>
            <person name="Stetter K.O."/>
            <person name="Short J.M."/>
            <person name="Noordewier M."/>
        </authorList>
    </citation>
    <scope>NUCLEOTIDE SEQUENCE [LARGE SCALE GENOMIC DNA]</scope>
    <source>
        <strain evidence="1 2">Kin4-M</strain>
    </source>
</reference>
<dbReference type="EnsemblBacteria" id="AAR39358">
    <property type="protein sequence ID" value="AAR39358"/>
    <property type="gene ID" value="NEQ518"/>
</dbReference>
<dbReference type="AlphaFoldDB" id="Q74MX0"/>
<dbReference type="PATRIC" id="fig|228908.8.peg.536"/>